<sequence>MDIKSKKEIRKEILQKRDLISEEEKKLIDEKIFNRLVNSDEYKKAKSIFAFVSFKSEINTHKFIEYALSQGKTIGVPKIRKKEEGMEVFKIHSLSDLESGYFGVMEPIESCEKINKDNIDFILMPGAVFDEKGGRIGYGGGFYDKFLSDVKDSVPKIAIAYELQIIDSVPMEEYDIKIDGIITEKRVIKF</sequence>
<keyword evidence="5" id="KW-0479">Metal-binding</keyword>
<dbReference type="InterPro" id="IPR024185">
    <property type="entry name" value="FTHF_cligase-like_sf"/>
</dbReference>
<reference evidence="6 7" key="1">
    <citation type="journal article" date="2015" name="Infect. Genet. Evol.">
        <title>Genomic sequences of six botulinum neurotoxin-producing strains representing three clostridial species illustrate the mobility and diversity of botulinum neurotoxin genes.</title>
        <authorList>
            <person name="Smith T.J."/>
            <person name="Hill K.K."/>
            <person name="Xie G."/>
            <person name="Foley B.T."/>
            <person name="Williamson C.H."/>
            <person name="Foster J.T."/>
            <person name="Johnson S.L."/>
            <person name="Chertkov O."/>
            <person name="Teshima H."/>
            <person name="Gibbons H.S."/>
            <person name="Johnsky L.A."/>
            <person name="Karavis M.A."/>
            <person name="Smith L.A."/>
        </authorList>
    </citation>
    <scope>NUCLEOTIDE SEQUENCE [LARGE SCALE GENOMIC DNA]</scope>
    <source>
        <strain evidence="6 7">CDC 2741</strain>
    </source>
</reference>
<dbReference type="GO" id="GO:0035999">
    <property type="term" value="P:tetrahydrofolate interconversion"/>
    <property type="evidence" value="ECO:0007669"/>
    <property type="project" value="TreeGrafter"/>
</dbReference>
<accession>A0A0C1TWN4</accession>
<dbReference type="GO" id="GO:0030272">
    <property type="term" value="F:5-formyltetrahydrofolate cyclo-ligase activity"/>
    <property type="evidence" value="ECO:0007669"/>
    <property type="project" value="UniProtKB-EC"/>
</dbReference>
<comment type="caution">
    <text evidence="6">The sequence shown here is derived from an EMBL/GenBank/DDBJ whole genome shotgun (WGS) entry which is preliminary data.</text>
</comment>
<feature type="binding site" evidence="4">
    <location>
        <position position="52"/>
    </location>
    <ligand>
        <name>substrate</name>
    </ligand>
</feature>
<keyword evidence="7" id="KW-1185">Reference proteome</keyword>
<dbReference type="InterPro" id="IPR037171">
    <property type="entry name" value="NagB/RpiA_transferase-like"/>
</dbReference>
<name>A0A0C1TWN4_9CLOT</name>
<dbReference type="PIRSF" id="PIRSF006806">
    <property type="entry name" value="FTHF_cligase"/>
    <property type="match status" value="1"/>
</dbReference>
<evidence type="ECO:0000256" key="4">
    <source>
        <dbReference type="PIRSR" id="PIRSR006806-1"/>
    </source>
</evidence>
<dbReference type="Proteomes" id="UP000031366">
    <property type="component" value="Unassembled WGS sequence"/>
</dbReference>
<evidence type="ECO:0000256" key="2">
    <source>
        <dbReference type="ARBA" id="ARBA00022741"/>
    </source>
</evidence>
<feature type="binding site" evidence="4">
    <location>
        <begin position="135"/>
        <end position="143"/>
    </location>
    <ligand>
        <name>ATP</name>
        <dbReference type="ChEBI" id="CHEBI:30616"/>
    </ligand>
</feature>
<dbReference type="RefSeq" id="WP_052268270.1">
    <property type="nucleotide sequence ID" value="NZ_AYSO01000020.1"/>
</dbReference>
<dbReference type="AlphaFoldDB" id="A0A0C1TWN4"/>
<dbReference type="GO" id="GO:0046872">
    <property type="term" value="F:metal ion binding"/>
    <property type="evidence" value="ECO:0007669"/>
    <property type="project" value="UniProtKB-KW"/>
</dbReference>
<evidence type="ECO:0000313" key="7">
    <source>
        <dbReference type="Proteomes" id="UP000031366"/>
    </source>
</evidence>
<organism evidence="6 7">
    <name type="scientific">Clostridium argentinense CDC 2741</name>
    <dbReference type="NCBI Taxonomy" id="1418104"/>
    <lineage>
        <taxon>Bacteria</taxon>
        <taxon>Bacillati</taxon>
        <taxon>Bacillota</taxon>
        <taxon>Clostridia</taxon>
        <taxon>Eubacteriales</taxon>
        <taxon>Clostridiaceae</taxon>
        <taxon>Clostridium</taxon>
    </lineage>
</organism>
<evidence type="ECO:0000313" key="6">
    <source>
        <dbReference type="EMBL" id="KIE45119.1"/>
    </source>
</evidence>
<dbReference type="EC" id="6.3.3.2" evidence="5"/>
<gene>
    <name evidence="6" type="ORF">U732_434</name>
</gene>
<evidence type="ECO:0000256" key="1">
    <source>
        <dbReference type="ARBA" id="ARBA00010638"/>
    </source>
</evidence>
<dbReference type="InterPro" id="IPR002698">
    <property type="entry name" value="FTHF_cligase"/>
</dbReference>
<feature type="binding site" evidence="4">
    <location>
        <position position="57"/>
    </location>
    <ligand>
        <name>substrate</name>
    </ligand>
</feature>
<comment type="cofactor">
    <cofactor evidence="5">
        <name>Mg(2+)</name>
        <dbReference type="ChEBI" id="CHEBI:18420"/>
    </cofactor>
</comment>
<dbReference type="Gene3D" id="3.40.50.10420">
    <property type="entry name" value="NagB/RpiA/CoA transferase-like"/>
    <property type="match status" value="1"/>
</dbReference>
<dbReference type="PANTHER" id="PTHR23407:SF1">
    <property type="entry name" value="5-FORMYLTETRAHYDROFOLATE CYCLO-LIGASE"/>
    <property type="match status" value="1"/>
</dbReference>
<dbReference type="NCBIfam" id="TIGR02727">
    <property type="entry name" value="MTHFS_bact"/>
    <property type="match status" value="1"/>
</dbReference>
<dbReference type="EMBL" id="AYSO01000020">
    <property type="protein sequence ID" value="KIE45119.1"/>
    <property type="molecule type" value="Genomic_DNA"/>
</dbReference>
<dbReference type="STRING" id="29341.RSJ17_04960"/>
<dbReference type="GO" id="GO:0005524">
    <property type="term" value="F:ATP binding"/>
    <property type="evidence" value="ECO:0007669"/>
    <property type="project" value="UniProtKB-KW"/>
</dbReference>
<proteinExistence type="inferred from homology"/>
<comment type="catalytic activity">
    <reaction evidence="5">
        <text>(6S)-5-formyl-5,6,7,8-tetrahydrofolate + ATP = (6R)-5,10-methenyltetrahydrofolate + ADP + phosphate</text>
        <dbReference type="Rhea" id="RHEA:10488"/>
        <dbReference type="ChEBI" id="CHEBI:30616"/>
        <dbReference type="ChEBI" id="CHEBI:43474"/>
        <dbReference type="ChEBI" id="CHEBI:57455"/>
        <dbReference type="ChEBI" id="CHEBI:57457"/>
        <dbReference type="ChEBI" id="CHEBI:456216"/>
        <dbReference type="EC" id="6.3.3.2"/>
    </reaction>
</comment>
<protein>
    <recommendedName>
        <fullName evidence="5">5-formyltetrahydrofolate cyclo-ligase</fullName>
        <ecNumber evidence="5">6.3.3.2</ecNumber>
    </recommendedName>
</protein>
<keyword evidence="3 4" id="KW-0067">ATP-binding</keyword>
<keyword evidence="6" id="KW-0436">Ligase</keyword>
<dbReference type="Pfam" id="PF01812">
    <property type="entry name" value="5-FTHF_cyc-lig"/>
    <property type="match status" value="1"/>
</dbReference>
<dbReference type="GO" id="GO:0009396">
    <property type="term" value="P:folic acid-containing compound biosynthetic process"/>
    <property type="evidence" value="ECO:0007669"/>
    <property type="project" value="TreeGrafter"/>
</dbReference>
<dbReference type="PANTHER" id="PTHR23407">
    <property type="entry name" value="ATPASE INHIBITOR/5-FORMYLTETRAHYDROFOLATE CYCLO-LIGASE"/>
    <property type="match status" value="1"/>
</dbReference>
<keyword evidence="2 4" id="KW-0547">Nucleotide-binding</keyword>
<comment type="similarity">
    <text evidence="1 5">Belongs to the 5-formyltetrahydrofolate cyclo-ligase family.</text>
</comment>
<keyword evidence="5" id="KW-0460">Magnesium</keyword>
<evidence type="ECO:0000256" key="5">
    <source>
        <dbReference type="RuleBase" id="RU361279"/>
    </source>
</evidence>
<dbReference type="SUPFAM" id="SSF100950">
    <property type="entry name" value="NagB/RpiA/CoA transferase-like"/>
    <property type="match status" value="1"/>
</dbReference>
<evidence type="ECO:0000256" key="3">
    <source>
        <dbReference type="ARBA" id="ARBA00022840"/>
    </source>
</evidence>
<dbReference type="OrthoDB" id="9801938at2"/>
<feature type="binding site" evidence="4">
    <location>
        <begin position="6"/>
        <end position="10"/>
    </location>
    <ligand>
        <name>ATP</name>
        <dbReference type="ChEBI" id="CHEBI:30616"/>
    </ligand>
</feature>